<protein>
    <submittedName>
        <fullName evidence="1">Uncharacterized protein</fullName>
    </submittedName>
</protein>
<evidence type="ECO:0000313" key="2">
    <source>
        <dbReference type="Proteomes" id="UP000183410"/>
    </source>
</evidence>
<evidence type="ECO:0000313" key="1">
    <source>
        <dbReference type="EMBL" id="SFE43540.1"/>
    </source>
</evidence>
<accession>A0A1I2AKZ0</accession>
<dbReference type="EMBL" id="FONN01000002">
    <property type="protein sequence ID" value="SFE43540.1"/>
    <property type="molecule type" value="Genomic_DNA"/>
</dbReference>
<reference evidence="2" key="1">
    <citation type="submission" date="2016-10" db="EMBL/GenBank/DDBJ databases">
        <authorList>
            <person name="Varghese N."/>
            <person name="Submissions S."/>
        </authorList>
    </citation>
    <scope>NUCLEOTIDE SEQUENCE [LARGE SCALE GENOMIC DNA]</scope>
    <source>
        <strain evidence="2">CGMCC 1.10223</strain>
    </source>
</reference>
<dbReference type="Proteomes" id="UP000183410">
    <property type="component" value="Unassembled WGS sequence"/>
</dbReference>
<organism evidence="1 2">
    <name type="scientific">Paenibacillus algorifonticola</name>
    <dbReference type="NCBI Taxonomy" id="684063"/>
    <lineage>
        <taxon>Bacteria</taxon>
        <taxon>Bacillati</taxon>
        <taxon>Bacillota</taxon>
        <taxon>Bacilli</taxon>
        <taxon>Bacillales</taxon>
        <taxon>Paenibacillaceae</taxon>
        <taxon>Paenibacillus</taxon>
    </lineage>
</organism>
<dbReference type="RefSeq" id="WP_046230218.1">
    <property type="nucleotide sequence ID" value="NZ_FONN01000002.1"/>
</dbReference>
<proteinExistence type="predicted"/>
<dbReference type="AlphaFoldDB" id="A0A1I2AKZ0"/>
<keyword evidence="2" id="KW-1185">Reference proteome</keyword>
<dbReference type="OrthoDB" id="2616789at2"/>
<sequence length="119" mass="13523">MINVKNVVLSRNFAQPKGFIVHRQTGSWVRGTWQSVEEAPITLSGTIIVATADDLEQVPEGDRVKGAMAFYSPQQIYVTRETGTSDQIDWRGERYRIYHVAPWEDFGYYKAIGVRMLGV</sequence>
<gene>
    <name evidence="1" type="ORF">SAMN04487969_102503</name>
</gene>
<name>A0A1I2AKZ0_9BACL</name>